<accession>A0A317TAF3</accession>
<reference evidence="2" key="1">
    <citation type="submission" date="2017-10" db="EMBL/GenBank/DDBJ databases">
        <authorList>
            <person name="Gaisin V.A."/>
            <person name="Rysina M.S."/>
            <person name="Grouzdev D.S."/>
        </authorList>
    </citation>
    <scope>NUCLEOTIDE SEQUENCE [LARGE SCALE GENOMIC DNA]</scope>
    <source>
        <strain evidence="2">V1</strain>
    </source>
</reference>
<gene>
    <name evidence="1" type="ORF">CR164_02240</name>
</gene>
<protein>
    <submittedName>
        <fullName evidence="1">Carotenoid 1,2-hydratase</fullName>
    </submittedName>
</protein>
<evidence type="ECO:0000313" key="2">
    <source>
        <dbReference type="Proteomes" id="UP000246278"/>
    </source>
</evidence>
<organism evidence="1 2">
    <name type="scientific">Prosthecochloris marina</name>
    <dbReference type="NCBI Taxonomy" id="2017681"/>
    <lineage>
        <taxon>Bacteria</taxon>
        <taxon>Pseudomonadati</taxon>
        <taxon>Chlorobiota</taxon>
        <taxon>Chlorobiia</taxon>
        <taxon>Chlorobiales</taxon>
        <taxon>Chlorobiaceae</taxon>
        <taxon>Prosthecochloris</taxon>
    </lineage>
</organism>
<comment type="caution">
    <text evidence="1">The sequence shown here is derived from an EMBL/GenBank/DDBJ whole genome shotgun (WGS) entry which is preliminary data.</text>
</comment>
<dbReference type="AlphaFoldDB" id="A0A317TAF3"/>
<sequence length="375" mass="44585">MNISTELDRDVWHNLQEPGSYEWWYFDAEDREQGLSLVCIWFAGFAFSPYYMEHYLNWRKTGSDPPKALDYAAFSFQLYENGRESVNFIKEGHASLFESSGNDIEGRFEDNRFYYDSHKQAYVLEIAFDFPARRQKVTAELIFSVRHNYSYRKFDANNNGKVPHHEWLLTLPRADVSGSLILEDTLKKRSRTITVRARGYHDHNLGLMPMHEYINTWYWGRAFSDKYDLVYYVIFFKNSGYKPLALCMLQDNVTRKLTVHDGLGVEASGLRRGLFAPLHSRSLRFAREDFRIDIDQKQVLDSGPFYLRYGSDIVFRRDGQDPVELRGISEFLNPGRLKLPVLRFFTRCRIWRYGVDSRMYDSYNFFKTCWHWFKR</sequence>
<dbReference type="SUPFAM" id="SSF159245">
    <property type="entry name" value="AttH-like"/>
    <property type="match status" value="1"/>
</dbReference>
<keyword evidence="2" id="KW-1185">Reference proteome</keyword>
<dbReference type="EMBL" id="PDNZ01000002">
    <property type="protein sequence ID" value="PWW82596.1"/>
    <property type="molecule type" value="Genomic_DNA"/>
</dbReference>
<dbReference type="RefSeq" id="WP_110022312.1">
    <property type="nucleotide sequence ID" value="NZ_PDNZ01000002.1"/>
</dbReference>
<evidence type="ECO:0000313" key="1">
    <source>
        <dbReference type="EMBL" id="PWW82596.1"/>
    </source>
</evidence>
<name>A0A317TAF3_9CHLB</name>
<dbReference type="Proteomes" id="UP000246278">
    <property type="component" value="Unassembled WGS sequence"/>
</dbReference>
<proteinExistence type="predicted"/>
<dbReference type="OrthoDB" id="5491608at2"/>
<dbReference type="CDD" id="cd21471">
    <property type="entry name" value="CrtC-like"/>
    <property type="match status" value="1"/>
</dbReference>